<name>A0A1Y1WJU7_9FUNG</name>
<dbReference type="EMBL" id="MCFD01000001">
    <property type="protein sequence ID" value="ORX73625.1"/>
    <property type="molecule type" value="Genomic_DNA"/>
</dbReference>
<dbReference type="RefSeq" id="XP_040746836.1">
    <property type="nucleotide sequence ID" value="XM_040883362.1"/>
</dbReference>
<dbReference type="GeneID" id="63800010"/>
<dbReference type="AlphaFoldDB" id="A0A1Y1WJU7"/>
<organism evidence="1 2">
    <name type="scientific">Linderina pennispora</name>
    <dbReference type="NCBI Taxonomy" id="61395"/>
    <lineage>
        <taxon>Eukaryota</taxon>
        <taxon>Fungi</taxon>
        <taxon>Fungi incertae sedis</taxon>
        <taxon>Zoopagomycota</taxon>
        <taxon>Kickxellomycotina</taxon>
        <taxon>Kickxellomycetes</taxon>
        <taxon>Kickxellales</taxon>
        <taxon>Kickxellaceae</taxon>
        <taxon>Linderina</taxon>
    </lineage>
</organism>
<comment type="caution">
    <text evidence="1">The sequence shown here is derived from an EMBL/GenBank/DDBJ whole genome shotgun (WGS) entry which is preliminary data.</text>
</comment>
<accession>A0A1Y1WJU7</accession>
<proteinExistence type="predicted"/>
<gene>
    <name evidence="1" type="ORF">DL89DRAFT_1355</name>
</gene>
<evidence type="ECO:0000313" key="1">
    <source>
        <dbReference type="EMBL" id="ORX73625.1"/>
    </source>
</evidence>
<dbReference type="Proteomes" id="UP000193922">
    <property type="component" value="Unassembled WGS sequence"/>
</dbReference>
<reference evidence="1 2" key="1">
    <citation type="submission" date="2016-07" db="EMBL/GenBank/DDBJ databases">
        <title>Pervasive Adenine N6-methylation of Active Genes in Fungi.</title>
        <authorList>
            <consortium name="DOE Joint Genome Institute"/>
            <person name="Mondo S.J."/>
            <person name="Dannebaum R.O."/>
            <person name="Kuo R.C."/>
            <person name="Labutti K."/>
            <person name="Haridas S."/>
            <person name="Kuo A."/>
            <person name="Salamov A."/>
            <person name="Ahrendt S.R."/>
            <person name="Lipzen A."/>
            <person name="Sullivan W."/>
            <person name="Andreopoulos W.B."/>
            <person name="Clum A."/>
            <person name="Lindquist E."/>
            <person name="Daum C."/>
            <person name="Ramamoorthy G.K."/>
            <person name="Gryganskyi A."/>
            <person name="Culley D."/>
            <person name="Magnuson J.K."/>
            <person name="James T.Y."/>
            <person name="O'Malley M.A."/>
            <person name="Stajich J.E."/>
            <person name="Spatafora J.W."/>
            <person name="Visel A."/>
            <person name="Grigoriev I.V."/>
        </authorList>
    </citation>
    <scope>NUCLEOTIDE SEQUENCE [LARGE SCALE GENOMIC DNA]</scope>
    <source>
        <strain evidence="1 2">ATCC 12442</strain>
    </source>
</reference>
<sequence length="143" mass="16249">MNRPCLYDGKRSSIAFMIFPLPHPPESHCKADVLLRRHVTRNKAPWAPPQSPSFPVQQIKASPRQKTSCTQHFFNKHLTCTQISTTKDVEKVFCPPRGELIAHQEDMQKNGSCRTRVDWGEGASQLTVHGQNSDISWKHAAYL</sequence>
<keyword evidence="2" id="KW-1185">Reference proteome</keyword>
<protein>
    <submittedName>
        <fullName evidence="1">Uncharacterized protein</fullName>
    </submittedName>
</protein>
<evidence type="ECO:0000313" key="2">
    <source>
        <dbReference type="Proteomes" id="UP000193922"/>
    </source>
</evidence>